<reference evidence="4" key="1">
    <citation type="submission" date="2017-09" db="EMBL/GenBank/DDBJ databases">
        <title>Depth-based differentiation of microbial function through sediment-hosted aquifers and enrichment of novel symbionts in the deep terrestrial subsurface.</title>
        <authorList>
            <person name="Probst A.J."/>
            <person name="Ladd B."/>
            <person name="Jarett J.K."/>
            <person name="Geller-Mcgrath D.E."/>
            <person name="Sieber C.M.K."/>
            <person name="Emerson J.B."/>
            <person name="Anantharaman K."/>
            <person name="Thomas B.C."/>
            <person name="Malmstrom R."/>
            <person name="Stieglmeier M."/>
            <person name="Klingl A."/>
            <person name="Woyke T."/>
            <person name="Ryan C.M."/>
            <person name="Banfield J.F."/>
        </authorList>
    </citation>
    <scope>NUCLEOTIDE SEQUENCE [LARGE SCALE GENOMIC DNA]</scope>
</reference>
<sequence length="250" mass="29284">MRTKDKILIELAETVDYWSYVSGLYNKRSHDILGLRMGKKDRKVEQAVRRLVSVGEIEKEVSQEGEIRYKITSLGLKTLNRTININKINKKPWDKKWRIVIFDIEEKSRNARERVRNHLRQLGFGLLQESVWISPHPVIDEIEELFKTENIEIGVLFFEAEKVGSYSNEEIAMKAWDLPAISERYSLLIENCKKNINVNSSVVNTSFFGQYLEILKEDPYLPDEILPADWGGREARKIFDEIRKKIEVNL</sequence>
<protein>
    <submittedName>
        <fullName evidence="3">Uncharacterized protein</fullName>
    </submittedName>
</protein>
<dbReference type="GO" id="GO:0006351">
    <property type="term" value="P:DNA-templated transcription"/>
    <property type="evidence" value="ECO:0007669"/>
    <property type="project" value="InterPro"/>
</dbReference>
<dbReference type="AlphaFoldDB" id="A0A2H0X9N9"/>
<dbReference type="PANTHER" id="PTHR30319">
    <property type="entry name" value="PHENYLACETIC ACID REGULATOR-RELATED TRANSCRIPTIONAL REPRESSOR"/>
    <property type="match status" value="1"/>
</dbReference>
<organism evidence="3 4">
    <name type="scientific">candidate division WWE3 bacterium CG08_land_8_20_14_0_20_41_15</name>
    <dbReference type="NCBI Taxonomy" id="1975086"/>
    <lineage>
        <taxon>Bacteria</taxon>
        <taxon>Katanobacteria</taxon>
    </lineage>
</organism>
<evidence type="ECO:0000313" key="4">
    <source>
        <dbReference type="Proteomes" id="UP000231098"/>
    </source>
</evidence>
<dbReference type="PANTHER" id="PTHR30319:SF1">
    <property type="entry name" value="TRANSCRIPTIONAL REPRESSOR PAAX"/>
    <property type="match status" value="1"/>
</dbReference>
<dbReference type="InterPro" id="IPR013225">
    <property type="entry name" value="PaaX_C"/>
</dbReference>
<name>A0A2H0X9N9_UNCKA</name>
<evidence type="ECO:0000259" key="2">
    <source>
        <dbReference type="Pfam" id="PF20803"/>
    </source>
</evidence>
<dbReference type="PIRSF" id="PIRSF020623">
    <property type="entry name" value="PaaX"/>
    <property type="match status" value="1"/>
</dbReference>
<feature type="domain" description="Transcriptional repressor PaaX-like C-terminal" evidence="1">
    <location>
        <begin position="176"/>
        <end position="246"/>
    </location>
</feature>
<dbReference type="InterPro" id="IPR048846">
    <property type="entry name" value="PaaX-like_central"/>
</dbReference>
<accession>A0A2H0X9N9</accession>
<gene>
    <name evidence="3" type="ORF">COT51_01875</name>
</gene>
<dbReference type="Pfam" id="PF08223">
    <property type="entry name" value="PaaX_C"/>
    <property type="match status" value="1"/>
</dbReference>
<dbReference type="InterPro" id="IPR011965">
    <property type="entry name" value="PaaX_trns_reg"/>
</dbReference>
<proteinExistence type="predicted"/>
<dbReference type="Pfam" id="PF20803">
    <property type="entry name" value="PaaX_M"/>
    <property type="match status" value="1"/>
</dbReference>
<evidence type="ECO:0000313" key="3">
    <source>
        <dbReference type="EMBL" id="PIS21636.1"/>
    </source>
</evidence>
<dbReference type="Gene3D" id="3.30.70.2650">
    <property type="match status" value="1"/>
</dbReference>
<dbReference type="Gene3D" id="1.20.58.1460">
    <property type="match status" value="1"/>
</dbReference>
<dbReference type="Proteomes" id="UP000231098">
    <property type="component" value="Unassembled WGS sequence"/>
</dbReference>
<feature type="domain" description="Transcriptional repressor PaaX-like central Cas2-like" evidence="2">
    <location>
        <begin position="91"/>
        <end position="171"/>
    </location>
</feature>
<comment type="caution">
    <text evidence="3">The sequence shown here is derived from an EMBL/GenBank/DDBJ whole genome shotgun (WGS) entry which is preliminary data.</text>
</comment>
<dbReference type="EMBL" id="PEYV01000029">
    <property type="protein sequence ID" value="PIS21636.1"/>
    <property type="molecule type" value="Genomic_DNA"/>
</dbReference>
<evidence type="ECO:0000259" key="1">
    <source>
        <dbReference type="Pfam" id="PF08223"/>
    </source>
</evidence>